<sequence length="119" mass="12972">MEVIRNLINAICFASVVQEQSIGAPRSSPNSHAPETDASVVSAEYSQLNGVYSDPIPSIHPSCSQEDPNTSDLIILVLCLDLSVLLRRTVNPSSAMWPRPSICHHRLLLKVVRGNPNKS</sequence>
<evidence type="ECO:0000313" key="1">
    <source>
        <dbReference type="EMBL" id="GFQ82968.1"/>
    </source>
</evidence>
<accession>A0A8X6KUL7</accession>
<protein>
    <submittedName>
        <fullName evidence="1">Uncharacterized protein</fullName>
    </submittedName>
</protein>
<gene>
    <name evidence="1" type="ORF">TNCT_21201</name>
</gene>
<name>A0A8X6KUL7_TRICU</name>
<dbReference type="AlphaFoldDB" id="A0A8X6KUL7"/>
<reference evidence="1" key="1">
    <citation type="submission" date="2020-07" db="EMBL/GenBank/DDBJ databases">
        <title>Multicomponent nature underlies the extraordinary mechanical properties of spider dragline silk.</title>
        <authorList>
            <person name="Kono N."/>
            <person name="Nakamura H."/>
            <person name="Mori M."/>
            <person name="Yoshida Y."/>
            <person name="Ohtoshi R."/>
            <person name="Malay A.D."/>
            <person name="Moran D.A.P."/>
            <person name="Tomita M."/>
            <person name="Numata K."/>
            <person name="Arakawa K."/>
        </authorList>
    </citation>
    <scope>NUCLEOTIDE SEQUENCE</scope>
</reference>
<evidence type="ECO:0000313" key="2">
    <source>
        <dbReference type="Proteomes" id="UP000887116"/>
    </source>
</evidence>
<keyword evidence="2" id="KW-1185">Reference proteome</keyword>
<dbReference type="Proteomes" id="UP000887116">
    <property type="component" value="Unassembled WGS sequence"/>
</dbReference>
<organism evidence="1 2">
    <name type="scientific">Trichonephila clavata</name>
    <name type="common">Joro spider</name>
    <name type="synonym">Nephila clavata</name>
    <dbReference type="NCBI Taxonomy" id="2740835"/>
    <lineage>
        <taxon>Eukaryota</taxon>
        <taxon>Metazoa</taxon>
        <taxon>Ecdysozoa</taxon>
        <taxon>Arthropoda</taxon>
        <taxon>Chelicerata</taxon>
        <taxon>Arachnida</taxon>
        <taxon>Araneae</taxon>
        <taxon>Araneomorphae</taxon>
        <taxon>Entelegynae</taxon>
        <taxon>Araneoidea</taxon>
        <taxon>Nephilidae</taxon>
        <taxon>Trichonephila</taxon>
    </lineage>
</organism>
<proteinExistence type="predicted"/>
<dbReference type="EMBL" id="BMAO01032533">
    <property type="protein sequence ID" value="GFQ82968.1"/>
    <property type="molecule type" value="Genomic_DNA"/>
</dbReference>
<comment type="caution">
    <text evidence="1">The sequence shown here is derived from an EMBL/GenBank/DDBJ whole genome shotgun (WGS) entry which is preliminary data.</text>
</comment>